<dbReference type="EMBL" id="CADCXW020000007">
    <property type="protein sequence ID" value="CAD1540460.1"/>
    <property type="molecule type" value="Genomic_DNA"/>
</dbReference>
<organism evidence="2">
    <name type="scientific">Bracon brevicornis</name>
    <dbReference type="NCBI Taxonomy" id="1563983"/>
    <lineage>
        <taxon>Eukaryota</taxon>
        <taxon>Metazoa</taxon>
        <taxon>Ecdysozoa</taxon>
        <taxon>Arthropoda</taxon>
        <taxon>Hexapoda</taxon>
        <taxon>Insecta</taxon>
        <taxon>Pterygota</taxon>
        <taxon>Neoptera</taxon>
        <taxon>Endopterygota</taxon>
        <taxon>Hymenoptera</taxon>
        <taxon>Apocrita</taxon>
        <taxon>Ichneumonoidea</taxon>
        <taxon>Braconidae</taxon>
        <taxon>Braconinae</taxon>
        <taxon>Bracon</taxon>
    </lineage>
</organism>
<gene>
    <name evidence="2" type="ORF">BBRV_LOCUS28354</name>
</gene>
<accession>A0A6V7IKY9</accession>
<feature type="compositionally biased region" description="Basic and acidic residues" evidence="1">
    <location>
        <begin position="406"/>
        <end position="426"/>
    </location>
</feature>
<dbReference type="InterPro" id="IPR005312">
    <property type="entry name" value="DUF1759"/>
</dbReference>
<dbReference type="GO" id="GO:0008270">
    <property type="term" value="F:zinc ion binding"/>
    <property type="evidence" value="ECO:0007669"/>
    <property type="project" value="InterPro"/>
</dbReference>
<evidence type="ECO:0000313" key="2">
    <source>
        <dbReference type="EMBL" id="CAD1540460.1"/>
    </source>
</evidence>
<feature type="compositionally biased region" description="Basic and acidic residues" evidence="1">
    <location>
        <begin position="300"/>
        <end position="314"/>
    </location>
</feature>
<proteinExistence type="predicted"/>
<evidence type="ECO:0000256" key="1">
    <source>
        <dbReference type="SAM" id="MobiDB-lite"/>
    </source>
</evidence>
<name>A0A6V7IKY9_9HYME</name>
<feature type="region of interest" description="Disordered" evidence="1">
    <location>
        <begin position="297"/>
        <end position="335"/>
    </location>
</feature>
<dbReference type="Pfam" id="PF03564">
    <property type="entry name" value="DUF1759"/>
    <property type="match status" value="1"/>
</dbReference>
<dbReference type="PANTHER" id="PTHR47331:SF5">
    <property type="entry name" value="RIBONUCLEASE H"/>
    <property type="match status" value="1"/>
</dbReference>
<feature type="compositionally biased region" description="Polar residues" evidence="1">
    <location>
        <begin position="317"/>
        <end position="335"/>
    </location>
</feature>
<dbReference type="GO" id="GO:0003676">
    <property type="term" value="F:nucleic acid binding"/>
    <property type="evidence" value="ECO:0007669"/>
    <property type="project" value="InterPro"/>
</dbReference>
<dbReference type="InterPro" id="IPR036875">
    <property type="entry name" value="Znf_CCHC_sf"/>
</dbReference>
<dbReference type="SUPFAM" id="SSF57756">
    <property type="entry name" value="Retrovirus zinc finger-like domains"/>
    <property type="match status" value="1"/>
</dbReference>
<dbReference type="PANTHER" id="PTHR47331">
    <property type="entry name" value="PHD-TYPE DOMAIN-CONTAINING PROTEIN"/>
    <property type="match status" value="1"/>
</dbReference>
<reference evidence="2" key="1">
    <citation type="submission" date="2020-07" db="EMBL/GenBank/DDBJ databases">
        <authorList>
            <person name="Ferguson B K."/>
        </authorList>
    </citation>
    <scope>NUCLEOTIDE SEQUENCE</scope>
    <source>
        <strain evidence="2">L06</strain>
    </source>
</reference>
<feature type="compositionally biased region" description="Low complexity" evidence="1">
    <location>
        <begin position="429"/>
        <end position="440"/>
    </location>
</feature>
<dbReference type="AlphaFoldDB" id="A0A6V7IKY9"/>
<evidence type="ECO:0008006" key="3">
    <source>
        <dbReference type="Google" id="ProtNLM"/>
    </source>
</evidence>
<sequence>MRQMDDLLTRQLALAELIDKFKENTSRIGPGNVNPGYLRSRHELLTRYWADFQQNHQTLLCSEELVNDEYFISDRYSLVELSFSDAMGHLYNEGAEQGINSTAHHGAAPMAGPPLRQAHLPKIQLPRFSGKLEEWESFRDMFKSLVHLDQTLTPVQKLHFLMTSLEGSAKQALHGLTITDANYSVAWDLLLTRYDNPQLRTYQHMQALVSLSSMRAESGSGLQTLHDDIARHRGALMQLELPVQHWDQWFIFFATKAMDSSTRREWEKRAGKEQGSPTYETLTTFLQEYARTLKAIELTTPKRESEKQRNDRAGKSQAGTSRNSRQHTKVLTTTPGTPECPACKSRHYMSQCEKFKGLSVPERRRVVRDHSLCFVCLETGHAARMCTSRKRCDKCGSLHHTLVHTEGLRKRPAPSKDQEGSAEVKRARTVAAEVVATSSAPNEKTD</sequence>
<protein>
    <recommendedName>
        <fullName evidence="3">CCHC-type domain-containing protein</fullName>
    </recommendedName>
</protein>
<feature type="region of interest" description="Disordered" evidence="1">
    <location>
        <begin position="406"/>
        <end position="446"/>
    </location>
</feature>
<dbReference type="Gene3D" id="4.10.60.10">
    <property type="entry name" value="Zinc finger, CCHC-type"/>
    <property type="match status" value="1"/>
</dbReference>